<dbReference type="GO" id="GO:0015293">
    <property type="term" value="F:symporter activity"/>
    <property type="evidence" value="ECO:0007669"/>
    <property type="project" value="UniProtKB-KW"/>
</dbReference>
<evidence type="ECO:0000256" key="14">
    <source>
        <dbReference type="SAM" id="Phobius"/>
    </source>
</evidence>
<dbReference type="GO" id="GO:0006814">
    <property type="term" value="P:sodium ion transport"/>
    <property type="evidence" value="ECO:0007669"/>
    <property type="project" value="UniProtKB-KW"/>
</dbReference>
<evidence type="ECO:0000256" key="11">
    <source>
        <dbReference type="ARBA" id="ARBA00023201"/>
    </source>
</evidence>
<dbReference type="InterPro" id="IPR001734">
    <property type="entry name" value="Na/solute_symporter"/>
</dbReference>
<dbReference type="GO" id="GO:0005886">
    <property type="term" value="C:plasma membrane"/>
    <property type="evidence" value="ECO:0007669"/>
    <property type="project" value="UniProtKB-SubCell"/>
</dbReference>
<evidence type="ECO:0000256" key="3">
    <source>
        <dbReference type="ARBA" id="ARBA00022448"/>
    </source>
</evidence>
<evidence type="ECO:0000256" key="4">
    <source>
        <dbReference type="ARBA" id="ARBA00022475"/>
    </source>
</evidence>
<feature type="transmembrane region" description="Helical" evidence="14">
    <location>
        <begin position="46"/>
        <end position="71"/>
    </location>
</feature>
<evidence type="ECO:0000313" key="16">
    <source>
        <dbReference type="Proteomes" id="UP000053467"/>
    </source>
</evidence>
<keyword evidence="4" id="KW-1003">Cell membrane</keyword>
<keyword evidence="10 14" id="KW-0472">Membrane</keyword>
<dbReference type="CDD" id="cd10322">
    <property type="entry name" value="SLC5sbd"/>
    <property type="match status" value="1"/>
</dbReference>
<dbReference type="Gene3D" id="1.20.1730.10">
    <property type="entry name" value="Sodium/glucose cotransporter"/>
    <property type="match status" value="1"/>
</dbReference>
<feature type="transmembrane region" description="Helical" evidence="14">
    <location>
        <begin position="190"/>
        <end position="212"/>
    </location>
</feature>
<reference evidence="16" key="1">
    <citation type="journal article" date="2015" name="MBio">
        <title>Genome-Resolved Metagenomic Analysis Reveals Roles for Candidate Phyla and Other Microbial Community Members in Biogeochemical Transformations in Oil Reservoirs.</title>
        <authorList>
            <person name="Hu P."/>
            <person name="Tom L."/>
            <person name="Singh A."/>
            <person name="Thomas B.C."/>
            <person name="Baker B.J."/>
            <person name="Piceno Y.M."/>
            <person name="Andersen G.L."/>
            <person name="Banfield J.F."/>
        </authorList>
    </citation>
    <scope>NUCLEOTIDE SEQUENCE [LARGE SCALE GENOMIC DNA]</scope>
</reference>
<comment type="subcellular location">
    <subcellularLocation>
        <location evidence="1">Cell membrane</location>
        <topology evidence="1">Multi-pass membrane protein</topology>
    </subcellularLocation>
</comment>
<dbReference type="Proteomes" id="UP000053467">
    <property type="component" value="Unassembled WGS sequence"/>
</dbReference>
<feature type="transmembrane region" description="Helical" evidence="14">
    <location>
        <begin position="438"/>
        <end position="460"/>
    </location>
</feature>
<feature type="transmembrane region" description="Helical" evidence="14">
    <location>
        <begin position="413"/>
        <end position="432"/>
    </location>
</feature>
<gene>
    <name evidence="15" type="ORF">XE03_1797</name>
</gene>
<dbReference type="InterPro" id="IPR038377">
    <property type="entry name" value="Na/Glc_symporter_sf"/>
</dbReference>
<dbReference type="PROSITE" id="PS50283">
    <property type="entry name" value="NA_SOLUT_SYMP_3"/>
    <property type="match status" value="1"/>
</dbReference>
<dbReference type="PANTHER" id="PTHR48086:SF3">
    <property type="entry name" value="SODIUM_PROLINE SYMPORTER"/>
    <property type="match status" value="1"/>
</dbReference>
<evidence type="ECO:0000256" key="9">
    <source>
        <dbReference type="ARBA" id="ARBA00023065"/>
    </source>
</evidence>
<keyword evidence="7 14" id="KW-1133">Transmembrane helix</keyword>
<evidence type="ECO:0000256" key="5">
    <source>
        <dbReference type="ARBA" id="ARBA00022692"/>
    </source>
</evidence>
<feature type="transmembrane region" description="Helical" evidence="14">
    <location>
        <begin position="270"/>
        <end position="295"/>
    </location>
</feature>
<feature type="transmembrane region" description="Helical" evidence="14">
    <location>
        <begin position="315"/>
        <end position="339"/>
    </location>
</feature>
<keyword evidence="8" id="KW-0915">Sodium</keyword>
<evidence type="ECO:0000256" key="10">
    <source>
        <dbReference type="ARBA" id="ARBA00023136"/>
    </source>
</evidence>
<dbReference type="Pfam" id="PF00474">
    <property type="entry name" value="SSF"/>
    <property type="match status" value="1"/>
</dbReference>
<evidence type="ECO:0000256" key="1">
    <source>
        <dbReference type="ARBA" id="ARBA00004651"/>
    </source>
</evidence>
<keyword evidence="9" id="KW-0406">Ion transport</keyword>
<evidence type="ECO:0000256" key="12">
    <source>
        <dbReference type="ARBA" id="ARBA00033708"/>
    </source>
</evidence>
<evidence type="ECO:0000256" key="8">
    <source>
        <dbReference type="ARBA" id="ARBA00023053"/>
    </source>
</evidence>
<evidence type="ECO:0000256" key="7">
    <source>
        <dbReference type="ARBA" id="ARBA00022989"/>
    </source>
</evidence>
<evidence type="ECO:0000256" key="2">
    <source>
        <dbReference type="ARBA" id="ARBA00006434"/>
    </source>
</evidence>
<dbReference type="PATRIC" id="fig|1635277.3.peg.1603"/>
<dbReference type="EMBL" id="LGGX01000034">
    <property type="protein sequence ID" value="KUK85956.1"/>
    <property type="molecule type" value="Genomic_DNA"/>
</dbReference>
<feature type="transmembrane region" description="Helical" evidence="14">
    <location>
        <begin position="232"/>
        <end position="249"/>
    </location>
</feature>
<name>A0A101HYY9_UNCT6</name>
<evidence type="ECO:0000313" key="15">
    <source>
        <dbReference type="EMBL" id="KUK85956.1"/>
    </source>
</evidence>
<feature type="transmembrane region" description="Helical" evidence="14">
    <location>
        <begin position="384"/>
        <end position="406"/>
    </location>
</feature>
<comment type="catalytic activity">
    <reaction evidence="12">
        <text>L-proline(in) + Na(+)(in) = L-proline(out) + Na(+)(out)</text>
        <dbReference type="Rhea" id="RHEA:28967"/>
        <dbReference type="ChEBI" id="CHEBI:29101"/>
        <dbReference type="ChEBI" id="CHEBI:60039"/>
    </reaction>
</comment>
<organism evidence="15 16">
    <name type="scientific">candidate division TA06 bacterium 34_109</name>
    <dbReference type="NCBI Taxonomy" id="1635277"/>
    <lineage>
        <taxon>Bacteria</taxon>
        <taxon>Bacteria division TA06</taxon>
    </lineage>
</organism>
<accession>A0A101HYY9</accession>
<keyword evidence="3" id="KW-0813">Transport</keyword>
<evidence type="ECO:0000256" key="13">
    <source>
        <dbReference type="RuleBase" id="RU362091"/>
    </source>
</evidence>
<dbReference type="AlphaFoldDB" id="A0A101HYY9"/>
<keyword evidence="11" id="KW-0739">Sodium transport</keyword>
<comment type="similarity">
    <text evidence="2 13">Belongs to the sodium:solute symporter (SSF) (TC 2.A.21) family.</text>
</comment>
<comment type="caution">
    <text evidence="15">The sequence shown here is derived from an EMBL/GenBank/DDBJ whole genome shotgun (WGS) entry which is preliminary data.</text>
</comment>
<keyword evidence="6" id="KW-0769">Symport</keyword>
<feature type="transmembrane region" description="Helical" evidence="14">
    <location>
        <begin position="160"/>
        <end position="178"/>
    </location>
</feature>
<dbReference type="InterPro" id="IPR050277">
    <property type="entry name" value="Sodium:Solute_Symporter"/>
</dbReference>
<feature type="transmembrane region" description="Helical" evidence="14">
    <location>
        <begin position="83"/>
        <end position="102"/>
    </location>
</feature>
<feature type="transmembrane region" description="Helical" evidence="14">
    <location>
        <begin position="122"/>
        <end position="140"/>
    </location>
</feature>
<evidence type="ECO:0000256" key="6">
    <source>
        <dbReference type="ARBA" id="ARBA00022847"/>
    </source>
</evidence>
<proteinExistence type="inferred from homology"/>
<feature type="transmembrane region" description="Helical" evidence="14">
    <location>
        <begin position="360"/>
        <end position="378"/>
    </location>
</feature>
<dbReference type="PROSITE" id="PS51257">
    <property type="entry name" value="PROKAR_LIPOPROTEIN"/>
    <property type="match status" value="1"/>
</dbReference>
<sequence>MNRSVVMLGGMLIWFLVGCIISFFAKKRTGAGISEYFIANRTIGGFVSAMTYSATTYSSFMMVGLVGMTYATGISAMGFELSYLMGTILLLVIFAPYFWTVAKKYECISPMELLSKVYNSRLIGGIATIFSLIMLIPYMSVQFTGIGYLMETLTGIPYRISVFITLIIILVFTIWAGMRSVAWTDCLQAIIMFVSSILLLYYVINHFLGGFGQFFQVIQTEHADLLAANKMPYQRFLGLTIPWLFFALTNPQVNQRMFISRDQKSLKTMITGFAIFGFIYTLIVVHIGLAARHILPGVTNTDLITPLLLEKIPVILALIVFLGIVAASVSTLNSIILTLSSMCTVDIYSQLLAADEKKQLLFGKIMVPVIAVLAFFFSLGKFGIIVELSVMSSAGLLALAPSYFGIFWHKRDLMAALSSIMVGGLTTIIMYFTGYYPLGIWPGVWCIILSTIIFIVVSMIRSSHSYKHN</sequence>
<keyword evidence="5 14" id="KW-0812">Transmembrane</keyword>
<feature type="transmembrane region" description="Helical" evidence="14">
    <location>
        <begin position="6"/>
        <end position="25"/>
    </location>
</feature>
<protein>
    <submittedName>
        <fullName evidence="15">Na+/solute symporter</fullName>
    </submittedName>
</protein>
<dbReference type="PANTHER" id="PTHR48086">
    <property type="entry name" value="SODIUM/PROLINE SYMPORTER-RELATED"/>
    <property type="match status" value="1"/>
</dbReference>